<protein>
    <recommendedName>
        <fullName evidence="1">F-box domain-containing protein</fullName>
    </recommendedName>
</protein>
<dbReference type="PROSITE" id="PS50181">
    <property type="entry name" value="FBOX"/>
    <property type="match status" value="1"/>
</dbReference>
<dbReference type="Gene3D" id="1.20.1280.50">
    <property type="match status" value="1"/>
</dbReference>
<dbReference type="PANTHER" id="PTHR31672:SF13">
    <property type="entry name" value="F-BOX PROTEIN CPR30-LIKE"/>
    <property type="match status" value="1"/>
</dbReference>
<sequence length="229" mass="26133">MEPLHLFCLPDELIIEILSWLPVKSLLQFRVVSKTWKSFISDPQFVKLHLLHRLSFRNADFEHTSLLIKCHTDDFGRPYISSRTVSSLLESPSAIVASRSCISGYDFIGTCNGLVSLRKLNYDESNTDNFSQVRFWNPATRTMSQDSPPSWSPRNLHLGFGYDCSSDTYKVVGMIPGLTMVNVYNMGDNCWRTIQISPHAPMHLQGSAVYVHHLTCFLHQVNMMQPSYV</sequence>
<dbReference type="SUPFAM" id="SSF81383">
    <property type="entry name" value="F-box domain"/>
    <property type="match status" value="1"/>
</dbReference>
<accession>I3SIY9</accession>
<organism evidence="2">
    <name type="scientific">Lotus japonicus</name>
    <name type="common">Lotus corniculatus var. japonicus</name>
    <dbReference type="NCBI Taxonomy" id="34305"/>
    <lineage>
        <taxon>Eukaryota</taxon>
        <taxon>Viridiplantae</taxon>
        <taxon>Streptophyta</taxon>
        <taxon>Embryophyta</taxon>
        <taxon>Tracheophyta</taxon>
        <taxon>Spermatophyta</taxon>
        <taxon>Magnoliopsida</taxon>
        <taxon>eudicotyledons</taxon>
        <taxon>Gunneridae</taxon>
        <taxon>Pentapetalae</taxon>
        <taxon>rosids</taxon>
        <taxon>fabids</taxon>
        <taxon>Fabales</taxon>
        <taxon>Fabaceae</taxon>
        <taxon>Papilionoideae</taxon>
        <taxon>50 kb inversion clade</taxon>
        <taxon>NPAAA clade</taxon>
        <taxon>Hologalegina</taxon>
        <taxon>robinioid clade</taxon>
        <taxon>Loteae</taxon>
        <taxon>Lotus</taxon>
    </lineage>
</organism>
<feature type="domain" description="F-box" evidence="1">
    <location>
        <begin position="3"/>
        <end position="48"/>
    </location>
</feature>
<evidence type="ECO:0000259" key="1">
    <source>
        <dbReference type="PROSITE" id="PS50181"/>
    </source>
</evidence>
<dbReference type="SMART" id="SM00256">
    <property type="entry name" value="FBOX"/>
    <property type="match status" value="1"/>
</dbReference>
<dbReference type="InterPro" id="IPR050796">
    <property type="entry name" value="SCF_F-box_component"/>
</dbReference>
<dbReference type="AlphaFoldDB" id="I3SIY9"/>
<dbReference type="InterPro" id="IPR001810">
    <property type="entry name" value="F-box_dom"/>
</dbReference>
<evidence type="ECO:0000313" key="2">
    <source>
        <dbReference type="EMBL" id="AFK40231.1"/>
    </source>
</evidence>
<dbReference type="CDD" id="cd22157">
    <property type="entry name" value="F-box_AtFBW1-like"/>
    <property type="match status" value="1"/>
</dbReference>
<name>I3SIY9_LOTJA</name>
<proteinExistence type="evidence at transcript level"/>
<reference evidence="2" key="1">
    <citation type="submission" date="2012-05" db="EMBL/GenBank/DDBJ databases">
        <authorList>
            <person name="Krishnakumar V."/>
            <person name="Cheung F."/>
            <person name="Xiao Y."/>
            <person name="Chan A."/>
            <person name="Moskal W.A."/>
            <person name="Town C.D."/>
        </authorList>
    </citation>
    <scope>NUCLEOTIDE SEQUENCE</scope>
</reference>
<dbReference type="EMBL" id="BT140436">
    <property type="protein sequence ID" value="AFK40231.1"/>
    <property type="molecule type" value="mRNA"/>
</dbReference>
<dbReference type="Pfam" id="PF00646">
    <property type="entry name" value="F-box"/>
    <property type="match status" value="1"/>
</dbReference>
<dbReference type="InterPro" id="IPR036047">
    <property type="entry name" value="F-box-like_dom_sf"/>
</dbReference>
<dbReference type="PANTHER" id="PTHR31672">
    <property type="entry name" value="BNACNNG10540D PROTEIN"/>
    <property type="match status" value="1"/>
</dbReference>